<feature type="domain" description="Mammalian cell entry C-terminal" evidence="4">
    <location>
        <begin position="115"/>
        <end position="267"/>
    </location>
</feature>
<feature type="region of interest" description="Disordered" evidence="1">
    <location>
        <begin position="105"/>
        <end position="127"/>
    </location>
</feature>
<dbReference type="InterPro" id="IPR052336">
    <property type="entry name" value="MlaD_Phospholipid_Transporter"/>
</dbReference>
<organism evidence="5 6">
    <name type="scientific">Iamia majanohamensis</name>
    <dbReference type="NCBI Taxonomy" id="467976"/>
    <lineage>
        <taxon>Bacteria</taxon>
        <taxon>Bacillati</taxon>
        <taxon>Actinomycetota</taxon>
        <taxon>Acidimicrobiia</taxon>
        <taxon>Acidimicrobiales</taxon>
        <taxon>Iamiaceae</taxon>
        <taxon>Iamia</taxon>
    </lineage>
</organism>
<gene>
    <name evidence="5" type="ORF">PO878_10940</name>
</gene>
<sequence>MTRRLVVNLVAFGAVATLVIGYGVVNLFGDPFRQPVVLTTRMPETAGLREGFSVTLDGVVVGTVDSVELADQGVDIAMDIDDGVEVPGDVEARIVRASAIGEQRIDLSPTGDGSAPPLGDGSLVPAAEDAVPPNVEEVITEVQELLEALPTDDLNTVISESAAALQGRADDVRSLVRSTEIITAELLRRDDDLRALLDTAPEVVDDLADSGADIRRAVANTRAVAGILAARRTDIVDLLRDGGDLAEEATPLLRATRADLDCLVGSLADVASGLQGQPLADLDAALVRNQDFFGAIEEVAVEGPTKDLGYGGGARDDQTWLRLQLLVPPPGPPALPYDPKKGTPTTRLGPACDSAFPGGADAPRQDDPAPLEAGGRVVDADGRAVPVDGEAAAVPTGPAGQERARSTANPPLIPIVALGVGGLLLLWLVGPVARRPRRTRP</sequence>
<dbReference type="GO" id="GO:0005576">
    <property type="term" value="C:extracellular region"/>
    <property type="evidence" value="ECO:0007669"/>
    <property type="project" value="TreeGrafter"/>
</dbReference>
<protein>
    <submittedName>
        <fullName evidence="5">MCE family protein</fullName>
    </submittedName>
</protein>
<dbReference type="Pfam" id="PF11887">
    <property type="entry name" value="Mce4_CUP1"/>
    <property type="match status" value="1"/>
</dbReference>
<accession>A0AAE9Y355</accession>
<evidence type="ECO:0000313" key="5">
    <source>
        <dbReference type="EMBL" id="WCO65014.1"/>
    </source>
</evidence>
<evidence type="ECO:0000256" key="2">
    <source>
        <dbReference type="SAM" id="Phobius"/>
    </source>
</evidence>
<keyword evidence="2" id="KW-0812">Transmembrane</keyword>
<dbReference type="PANTHER" id="PTHR33371:SF16">
    <property type="entry name" value="MCE-FAMILY PROTEIN MCE3F"/>
    <property type="match status" value="1"/>
</dbReference>
<dbReference type="RefSeq" id="WP_272734539.1">
    <property type="nucleotide sequence ID" value="NZ_CP116942.1"/>
</dbReference>
<dbReference type="KEGG" id="ima:PO878_10940"/>
<name>A0AAE9Y355_9ACTN</name>
<dbReference type="Pfam" id="PF02470">
    <property type="entry name" value="MlaD"/>
    <property type="match status" value="1"/>
</dbReference>
<keyword evidence="2" id="KW-0472">Membrane</keyword>
<reference evidence="5" key="1">
    <citation type="submission" date="2023-01" db="EMBL/GenBank/DDBJ databases">
        <title>The diversity of Class Acidimicrobiia in South China Sea sediment environments and the proposal of Iamia marina sp. nov., a novel species of the genus Iamia.</title>
        <authorList>
            <person name="He Y."/>
            <person name="Tian X."/>
        </authorList>
    </citation>
    <scope>NUCLEOTIDE SEQUENCE</scope>
    <source>
        <strain evidence="5">DSM 19957</strain>
    </source>
</reference>
<dbReference type="InterPro" id="IPR003399">
    <property type="entry name" value="Mce/MlaD"/>
</dbReference>
<dbReference type="AlphaFoldDB" id="A0AAE9Y355"/>
<dbReference type="PANTHER" id="PTHR33371">
    <property type="entry name" value="INTERMEMBRANE PHOSPHOLIPID TRANSPORT SYSTEM BINDING PROTEIN MLAD-RELATED"/>
    <property type="match status" value="1"/>
</dbReference>
<keyword evidence="6" id="KW-1185">Reference proteome</keyword>
<feature type="transmembrane region" description="Helical" evidence="2">
    <location>
        <begin position="412"/>
        <end position="433"/>
    </location>
</feature>
<evidence type="ECO:0000313" key="6">
    <source>
        <dbReference type="Proteomes" id="UP001216390"/>
    </source>
</evidence>
<dbReference type="NCBIfam" id="TIGR00996">
    <property type="entry name" value="Mtu_fam_mce"/>
    <property type="match status" value="1"/>
</dbReference>
<proteinExistence type="predicted"/>
<feature type="domain" description="Mce/MlaD" evidence="3">
    <location>
        <begin position="36"/>
        <end position="109"/>
    </location>
</feature>
<evidence type="ECO:0000259" key="3">
    <source>
        <dbReference type="Pfam" id="PF02470"/>
    </source>
</evidence>
<evidence type="ECO:0000259" key="4">
    <source>
        <dbReference type="Pfam" id="PF11887"/>
    </source>
</evidence>
<evidence type="ECO:0000256" key="1">
    <source>
        <dbReference type="SAM" id="MobiDB-lite"/>
    </source>
</evidence>
<dbReference type="EMBL" id="CP116942">
    <property type="protein sequence ID" value="WCO65014.1"/>
    <property type="molecule type" value="Genomic_DNA"/>
</dbReference>
<dbReference type="InterPro" id="IPR024516">
    <property type="entry name" value="Mce_C"/>
</dbReference>
<keyword evidence="2" id="KW-1133">Transmembrane helix</keyword>
<dbReference type="InterPro" id="IPR005693">
    <property type="entry name" value="Mce"/>
</dbReference>
<feature type="region of interest" description="Disordered" evidence="1">
    <location>
        <begin position="330"/>
        <end position="373"/>
    </location>
</feature>
<dbReference type="Proteomes" id="UP001216390">
    <property type="component" value="Chromosome"/>
</dbReference>